<evidence type="ECO:0000259" key="2">
    <source>
        <dbReference type="Pfam" id="PF07686"/>
    </source>
</evidence>
<dbReference type="InterPro" id="IPR013106">
    <property type="entry name" value="Ig_V-set"/>
</dbReference>
<dbReference type="InterPro" id="IPR013783">
    <property type="entry name" value="Ig-like_fold"/>
</dbReference>
<reference evidence="3" key="1">
    <citation type="submission" date="2025-08" db="UniProtKB">
        <authorList>
            <consortium name="Ensembl"/>
        </authorList>
    </citation>
    <scope>IDENTIFICATION</scope>
</reference>
<evidence type="ECO:0000256" key="1">
    <source>
        <dbReference type="SAM" id="SignalP"/>
    </source>
</evidence>
<feature type="domain" description="Immunoglobulin V-set" evidence="2">
    <location>
        <begin position="31"/>
        <end position="120"/>
    </location>
</feature>
<dbReference type="Proteomes" id="UP000694621">
    <property type="component" value="Unplaced"/>
</dbReference>
<dbReference type="Ensembl" id="ENSAMXT00005015011.1">
    <property type="protein sequence ID" value="ENSAMXP00005013540.1"/>
    <property type="gene ID" value="ENSAMXG00005007273.1"/>
</dbReference>
<proteinExistence type="predicted"/>
<dbReference type="Gene3D" id="2.60.40.10">
    <property type="entry name" value="Immunoglobulins"/>
    <property type="match status" value="1"/>
</dbReference>
<keyword evidence="1" id="KW-0732">Signal</keyword>
<name>A0A8B9HHX4_ASTMX</name>
<evidence type="ECO:0000313" key="3">
    <source>
        <dbReference type="Ensembl" id="ENSAMXP00005013540.1"/>
    </source>
</evidence>
<dbReference type="Pfam" id="PF07686">
    <property type="entry name" value="V-set"/>
    <property type="match status" value="1"/>
</dbReference>
<protein>
    <recommendedName>
        <fullName evidence="2">Immunoglobulin V-set domain-containing protein</fullName>
    </recommendedName>
</protein>
<sequence>MTGFFSLTVLVLTLCEYTCGSASGSFISQLESTVRVQPGLSTSLECHVDQAAGSFTIFWIKIPLNKSAACVATAQTFVDVEMCDEFKNHSRIKVSWNRKTFNLTFSSVEPTDVAIYMFSYIYFDFNLILFQYCFLCVQRSSDYFYFSLRMTYNCLLKIQKNI</sequence>
<dbReference type="AlphaFoldDB" id="A0A8B9HHX4"/>
<evidence type="ECO:0000313" key="4">
    <source>
        <dbReference type="Proteomes" id="UP000694621"/>
    </source>
</evidence>
<accession>A0A8B9HHX4</accession>
<dbReference type="SUPFAM" id="SSF48726">
    <property type="entry name" value="Immunoglobulin"/>
    <property type="match status" value="1"/>
</dbReference>
<dbReference type="InterPro" id="IPR036179">
    <property type="entry name" value="Ig-like_dom_sf"/>
</dbReference>
<feature type="signal peptide" evidence="1">
    <location>
        <begin position="1"/>
        <end position="22"/>
    </location>
</feature>
<feature type="chain" id="PRO_5034734522" description="Immunoglobulin V-set domain-containing protein" evidence="1">
    <location>
        <begin position="23"/>
        <end position="162"/>
    </location>
</feature>
<organism evidence="3 4">
    <name type="scientific">Astyanax mexicanus</name>
    <name type="common">Blind cave fish</name>
    <name type="synonym">Astyanax fasciatus mexicanus</name>
    <dbReference type="NCBI Taxonomy" id="7994"/>
    <lineage>
        <taxon>Eukaryota</taxon>
        <taxon>Metazoa</taxon>
        <taxon>Chordata</taxon>
        <taxon>Craniata</taxon>
        <taxon>Vertebrata</taxon>
        <taxon>Euteleostomi</taxon>
        <taxon>Actinopterygii</taxon>
        <taxon>Neopterygii</taxon>
        <taxon>Teleostei</taxon>
        <taxon>Ostariophysi</taxon>
        <taxon>Characiformes</taxon>
        <taxon>Characoidei</taxon>
        <taxon>Acestrorhamphidae</taxon>
        <taxon>Acestrorhamphinae</taxon>
        <taxon>Astyanax</taxon>
    </lineage>
</organism>